<feature type="domain" description="TauD/TfdA-like" evidence="6">
    <location>
        <begin position="27"/>
        <end position="297"/>
    </location>
</feature>
<evidence type="ECO:0000256" key="1">
    <source>
        <dbReference type="ARBA" id="ARBA00005896"/>
    </source>
</evidence>
<evidence type="ECO:0000259" key="6">
    <source>
        <dbReference type="Pfam" id="PF02668"/>
    </source>
</evidence>
<dbReference type="EMBL" id="LT546645">
    <property type="protein sequence ID" value="SAI68346.1"/>
    <property type="molecule type" value="Genomic_DNA"/>
</dbReference>
<dbReference type="Gene3D" id="3.60.130.10">
    <property type="entry name" value="Clavaminate synthase-like"/>
    <property type="match status" value="1"/>
</dbReference>
<dbReference type="EC" id="1.14.11.17" evidence="7"/>
<dbReference type="OrthoDB" id="8893262at2"/>
<comment type="similarity">
    <text evidence="1">Belongs to the TfdA dioxygenase family.</text>
</comment>
<dbReference type="FunFam" id="3.60.130.10:FF:000007">
    <property type="entry name" value="Alpha-ketoglutarate-dependent taurine dioxygenase"/>
    <property type="match status" value="1"/>
</dbReference>
<gene>
    <name evidence="7" type="primary">tauD</name>
    <name evidence="7" type="ORF">SAMEA3906487_01204</name>
</gene>
<proteinExistence type="inferred from homology"/>
<evidence type="ECO:0000256" key="2">
    <source>
        <dbReference type="ARBA" id="ARBA00022723"/>
    </source>
</evidence>
<keyword evidence="8" id="KW-1185">Reference proteome</keyword>
<evidence type="ECO:0000313" key="8">
    <source>
        <dbReference type="Proteomes" id="UP000076825"/>
    </source>
</evidence>
<dbReference type="eggNOG" id="COG2175">
    <property type="taxonomic scope" value="Bacteria"/>
</dbReference>
<dbReference type="PANTHER" id="PTHR30468">
    <property type="entry name" value="ALPHA-KETOGLUTARATE-DEPENDENT SULFONATE DIOXYGENASE"/>
    <property type="match status" value="1"/>
</dbReference>
<dbReference type="SUPFAM" id="SSF51197">
    <property type="entry name" value="Clavaminate synthase-like"/>
    <property type="match status" value="1"/>
</dbReference>
<dbReference type="STRING" id="123899.SAMEA3906487_01204"/>
<keyword evidence="4 7" id="KW-0560">Oxidoreductase</keyword>
<reference evidence="7 8" key="1">
    <citation type="submission" date="2016-04" db="EMBL/GenBank/DDBJ databases">
        <authorList>
            <consortium name="Pathogen Informatics"/>
        </authorList>
    </citation>
    <scope>NUCLEOTIDE SEQUENCE [LARGE SCALE GENOMIC DNA]</scope>
    <source>
        <strain evidence="7 8">H044680328</strain>
    </source>
</reference>
<name>A0A146ADK7_9BORD</name>
<evidence type="ECO:0000256" key="4">
    <source>
        <dbReference type="ARBA" id="ARBA00023002"/>
    </source>
</evidence>
<dbReference type="PATRIC" id="fig|123899.6.peg.1180"/>
<evidence type="ECO:0000313" key="7">
    <source>
        <dbReference type="EMBL" id="SAI68346.1"/>
    </source>
</evidence>
<dbReference type="PANTHER" id="PTHR30468:SF1">
    <property type="entry name" value="ALPHA-KETOGLUTARATE-DEPENDENT SULFONATE DIOXYGENASE"/>
    <property type="match status" value="1"/>
</dbReference>
<keyword evidence="5" id="KW-0408">Iron</keyword>
<evidence type="ECO:0000256" key="3">
    <source>
        <dbReference type="ARBA" id="ARBA00022964"/>
    </source>
</evidence>
<dbReference type="KEGG" id="btrm:SAMEA390648701204"/>
<dbReference type="GeneID" id="56591504"/>
<dbReference type="Proteomes" id="UP000076825">
    <property type="component" value="Chromosome 1"/>
</dbReference>
<dbReference type="InterPro" id="IPR042098">
    <property type="entry name" value="TauD-like_sf"/>
</dbReference>
<dbReference type="GO" id="GO:0000908">
    <property type="term" value="F:taurine dioxygenase activity"/>
    <property type="evidence" value="ECO:0007669"/>
    <property type="project" value="UniProtKB-EC"/>
</dbReference>
<dbReference type="Pfam" id="PF02668">
    <property type="entry name" value="TauD"/>
    <property type="match status" value="1"/>
</dbReference>
<protein>
    <submittedName>
        <fullName evidence="7">Taurine dioxygenase</fullName>
        <ecNumber evidence="7">1.14.11.17</ecNumber>
    </submittedName>
</protein>
<dbReference type="RefSeq" id="WP_025514891.1">
    <property type="nucleotide sequence ID" value="NZ_CP016340.1"/>
</dbReference>
<dbReference type="InterPro" id="IPR003819">
    <property type="entry name" value="TauD/TfdA-like"/>
</dbReference>
<accession>A0A146ADK7</accession>
<keyword evidence="3 7" id="KW-0223">Dioxygenase</keyword>
<dbReference type="GO" id="GO:0046872">
    <property type="term" value="F:metal ion binding"/>
    <property type="evidence" value="ECO:0007669"/>
    <property type="project" value="UniProtKB-KW"/>
</dbReference>
<organism evidence="7 8">
    <name type="scientific">Bordetella trematum</name>
    <dbReference type="NCBI Taxonomy" id="123899"/>
    <lineage>
        <taxon>Bacteria</taxon>
        <taxon>Pseudomonadati</taxon>
        <taxon>Pseudomonadota</taxon>
        <taxon>Betaproteobacteria</taxon>
        <taxon>Burkholderiales</taxon>
        <taxon>Alcaligenaceae</taxon>
        <taxon>Bordetella</taxon>
    </lineage>
</organism>
<dbReference type="InterPro" id="IPR051323">
    <property type="entry name" value="AtsK-like"/>
</dbReference>
<dbReference type="GO" id="GO:0006790">
    <property type="term" value="P:sulfur compound metabolic process"/>
    <property type="evidence" value="ECO:0007669"/>
    <property type="project" value="TreeGrafter"/>
</dbReference>
<dbReference type="GO" id="GO:0005737">
    <property type="term" value="C:cytoplasm"/>
    <property type="evidence" value="ECO:0007669"/>
    <property type="project" value="TreeGrafter"/>
</dbReference>
<dbReference type="AlphaFoldDB" id="A0A146ADK7"/>
<evidence type="ECO:0000256" key="5">
    <source>
        <dbReference type="ARBA" id="ARBA00023004"/>
    </source>
</evidence>
<sequence>MSVSTAIRPTETWQPPAPLAAHEFEIVPFAEGTGAEVLGLDLSRELGSADFSRIHQAHLDHHVLVFRDQRITPQQHIDFSRRFGRLMIHVLHQFHLPGHPEILVVSNVVEDGRPVGLGDAGRYWHSDISYKAIPSLGSLLHAQELPAEGGDTLFANMHLAYDTLPAALLAAVHGRRAVHSYLAKYGELQQRGNWRPNLSPEQLAQVREVVHPVVRTHPETGRRALFVSEGFTTRIEGLPEDESRQVLDELFAHSVRAAHVYRHQWRAHDLVFWDNRSLIHLATGCPAQLRRTLYRTTIEGDAPF</sequence>
<keyword evidence="2" id="KW-0479">Metal-binding</keyword>